<dbReference type="AlphaFoldDB" id="A0A1R0GZY5"/>
<keyword evidence="2" id="KW-1185">Reference proteome</keyword>
<dbReference type="EMBL" id="LSSL01001517">
    <property type="protein sequence ID" value="OLY82460.1"/>
    <property type="molecule type" value="Genomic_DNA"/>
</dbReference>
<name>A0A1R0GZY5_9FUNG</name>
<accession>A0A1R0GZY5</accession>
<protein>
    <submittedName>
        <fullName evidence="1">Uncharacterized protein</fullName>
    </submittedName>
</protein>
<gene>
    <name evidence="1" type="ORF">AYI68_g3422</name>
</gene>
<sequence>MEGPGLSFLIIVPTPPSPQTNSHHSCALIYYLYIPHHYQINLLIKPPFHLHLHLHPKKAFDQKMPEIAYKLLSHIHHIQAISMQKSKSQQCTPPSPPASFVVVVSRNTNMPHPPLSLVLIRSLPPQRIIK</sequence>
<reference evidence="1 2" key="1">
    <citation type="journal article" date="2016" name="Mol. Biol. Evol.">
        <title>Genome-Wide Survey of Gut Fungi (Harpellales) Reveals the First Horizontally Transferred Ubiquitin Gene from a Mosquito Host.</title>
        <authorList>
            <person name="Wang Y."/>
            <person name="White M.M."/>
            <person name="Kvist S."/>
            <person name="Moncalvo J.M."/>
        </authorList>
    </citation>
    <scope>NUCLEOTIDE SEQUENCE [LARGE SCALE GENOMIC DNA]</scope>
    <source>
        <strain evidence="1 2">ALG-7-W6</strain>
    </source>
</reference>
<dbReference type="Proteomes" id="UP000187455">
    <property type="component" value="Unassembled WGS sequence"/>
</dbReference>
<comment type="caution">
    <text evidence="1">The sequence shown here is derived from an EMBL/GenBank/DDBJ whole genome shotgun (WGS) entry which is preliminary data.</text>
</comment>
<evidence type="ECO:0000313" key="2">
    <source>
        <dbReference type="Proteomes" id="UP000187455"/>
    </source>
</evidence>
<evidence type="ECO:0000313" key="1">
    <source>
        <dbReference type="EMBL" id="OLY82460.1"/>
    </source>
</evidence>
<organism evidence="1 2">
    <name type="scientific">Smittium mucronatum</name>
    <dbReference type="NCBI Taxonomy" id="133383"/>
    <lineage>
        <taxon>Eukaryota</taxon>
        <taxon>Fungi</taxon>
        <taxon>Fungi incertae sedis</taxon>
        <taxon>Zoopagomycota</taxon>
        <taxon>Kickxellomycotina</taxon>
        <taxon>Harpellomycetes</taxon>
        <taxon>Harpellales</taxon>
        <taxon>Legeriomycetaceae</taxon>
        <taxon>Smittium</taxon>
    </lineage>
</organism>
<proteinExistence type="predicted"/>